<dbReference type="eggNOG" id="KOG1499">
    <property type="taxonomic scope" value="Eukaryota"/>
</dbReference>
<dbReference type="Proteomes" id="UP000266841">
    <property type="component" value="Unassembled WGS sequence"/>
</dbReference>
<keyword evidence="1" id="KW-0949">S-adenosyl-L-methionine</keyword>
<organism evidence="3 4">
    <name type="scientific">Thalassiosira oceanica</name>
    <name type="common">Marine diatom</name>
    <dbReference type="NCBI Taxonomy" id="159749"/>
    <lineage>
        <taxon>Eukaryota</taxon>
        <taxon>Sar</taxon>
        <taxon>Stramenopiles</taxon>
        <taxon>Ochrophyta</taxon>
        <taxon>Bacillariophyta</taxon>
        <taxon>Coscinodiscophyceae</taxon>
        <taxon>Thalassiosirophycidae</taxon>
        <taxon>Thalassiosirales</taxon>
        <taxon>Thalassiosiraceae</taxon>
        <taxon>Thalassiosira</taxon>
    </lineage>
</organism>
<feature type="region of interest" description="Disordered" evidence="2">
    <location>
        <begin position="76"/>
        <end position="95"/>
    </location>
</feature>
<dbReference type="AlphaFoldDB" id="K0TPH0"/>
<dbReference type="GO" id="GO:0005634">
    <property type="term" value="C:nucleus"/>
    <property type="evidence" value="ECO:0007669"/>
    <property type="project" value="TreeGrafter"/>
</dbReference>
<gene>
    <name evidence="3" type="ORF">THAOC_03857</name>
</gene>
<comment type="caution">
    <text evidence="3">The sequence shown here is derived from an EMBL/GenBank/DDBJ whole genome shotgun (WGS) entry which is preliminary data.</text>
</comment>
<dbReference type="Gene3D" id="2.70.160.11">
    <property type="entry name" value="Hnrnp arginine n-methyltransferase1"/>
    <property type="match status" value="1"/>
</dbReference>
<feature type="compositionally biased region" description="Basic and acidic residues" evidence="2">
    <location>
        <begin position="278"/>
        <end position="288"/>
    </location>
</feature>
<dbReference type="PANTHER" id="PTHR11006:SF68">
    <property type="entry name" value="PROTEIN ARGININE N-METHYLTRANSFERASE PRMT10"/>
    <property type="match status" value="1"/>
</dbReference>
<feature type="region of interest" description="Disordered" evidence="2">
    <location>
        <begin position="203"/>
        <end position="288"/>
    </location>
</feature>
<accession>K0TPH0</accession>
<evidence type="ECO:0000313" key="4">
    <source>
        <dbReference type="Proteomes" id="UP000266841"/>
    </source>
</evidence>
<evidence type="ECO:0000313" key="3">
    <source>
        <dbReference type="EMBL" id="EJK74462.1"/>
    </source>
</evidence>
<dbReference type="OrthoDB" id="7848332at2759"/>
<dbReference type="EMBL" id="AGNL01003637">
    <property type="protein sequence ID" value="EJK74462.1"/>
    <property type="molecule type" value="Genomic_DNA"/>
</dbReference>
<sequence>MGYFLLRESMLDSLVRARDTFLKPKTGLMMPSHAAMLVAPITDEEERRVQSSEFANAMEDWKEFAETTQTMVSSSSISLQGGTLSRPANPNPGSDPFEQYGVNMNVLEEDFCREQREYYVLSSRWAELQTQCLLADPCVVKEYDMHTCTVEDARGVGLAAGEDEGAGAPFDFDVAGRSTTSEAGLAGPVSGFAGWFTVDFQEQDRREGEGSGAGGSESRLPVDGARDGVHALGTAGVSPSQRDPAPCGPDDEAEWYAGDDEDKGEREALQRPIPVRGIEAEVRRGRQG</sequence>
<dbReference type="GO" id="GO:0016274">
    <property type="term" value="F:protein-arginine N-methyltransferase activity"/>
    <property type="evidence" value="ECO:0007669"/>
    <property type="project" value="InterPro"/>
</dbReference>
<keyword evidence="4" id="KW-1185">Reference proteome</keyword>
<feature type="compositionally biased region" description="Polar residues" evidence="2">
    <location>
        <begin position="76"/>
        <end position="92"/>
    </location>
</feature>
<feature type="compositionally biased region" description="Acidic residues" evidence="2">
    <location>
        <begin position="249"/>
        <end position="262"/>
    </location>
</feature>
<dbReference type="GO" id="GO:0042054">
    <property type="term" value="F:histone methyltransferase activity"/>
    <property type="evidence" value="ECO:0007669"/>
    <property type="project" value="TreeGrafter"/>
</dbReference>
<dbReference type="PANTHER" id="PTHR11006">
    <property type="entry name" value="PROTEIN ARGININE N-METHYLTRANSFERASE"/>
    <property type="match status" value="1"/>
</dbReference>
<dbReference type="InterPro" id="IPR025799">
    <property type="entry name" value="Arg_MeTrfase"/>
</dbReference>
<name>K0TPH0_THAOC</name>
<reference evidence="3 4" key="1">
    <citation type="journal article" date="2012" name="Genome Biol.">
        <title>Genome and low-iron response of an oceanic diatom adapted to chronic iron limitation.</title>
        <authorList>
            <person name="Lommer M."/>
            <person name="Specht M."/>
            <person name="Roy A.S."/>
            <person name="Kraemer L."/>
            <person name="Andreson R."/>
            <person name="Gutowska M.A."/>
            <person name="Wolf J."/>
            <person name="Bergner S.V."/>
            <person name="Schilhabel M.B."/>
            <person name="Klostermeier U.C."/>
            <person name="Beiko R.G."/>
            <person name="Rosenstiel P."/>
            <person name="Hippler M."/>
            <person name="Laroche J."/>
        </authorList>
    </citation>
    <scope>NUCLEOTIDE SEQUENCE [LARGE SCALE GENOMIC DNA]</scope>
    <source>
        <strain evidence="3 4">CCMP1005</strain>
    </source>
</reference>
<evidence type="ECO:0000256" key="1">
    <source>
        <dbReference type="ARBA" id="ARBA00022691"/>
    </source>
</evidence>
<evidence type="ECO:0000256" key="2">
    <source>
        <dbReference type="SAM" id="MobiDB-lite"/>
    </source>
</evidence>
<proteinExistence type="predicted"/>
<protein>
    <submittedName>
        <fullName evidence="3">Uncharacterized protein</fullName>
    </submittedName>
</protein>